<feature type="region of interest" description="Disordered" evidence="1">
    <location>
        <begin position="120"/>
        <end position="139"/>
    </location>
</feature>
<evidence type="ECO:0000313" key="3">
    <source>
        <dbReference type="EMBL" id="NLF53705.1"/>
    </source>
</evidence>
<accession>A0A7X7LV84</accession>
<feature type="region of interest" description="Disordered" evidence="1">
    <location>
        <begin position="77"/>
        <end position="104"/>
    </location>
</feature>
<dbReference type="AlphaFoldDB" id="A0A7X7LV84"/>
<gene>
    <name evidence="3" type="ORF">GX576_04770</name>
</gene>
<protein>
    <submittedName>
        <fullName evidence="3">DUF4124 domain-containing protein</fullName>
    </submittedName>
</protein>
<feature type="signal peptide" evidence="2">
    <location>
        <begin position="1"/>
        <end position="24"/>
    </location>
</feature>
<evidence type="ECO:0000256" key="2">
    <source>
        <dbReference type="SAM" id="SignalP"/>
    </source>
</evidence>
<keyword evidence="2" id="KW-0732">Signal</keyword>
<name>A0A7X7LV84_9RHOO</name>
<evidence type="ECO:0000256" key="1">
    <source>
        <dbReference type="SAM" id="MobiDB-lite"/>
    </source>
</evidence>
<proteinExistence type="predicted"/>
<sequence>MRTTTKAIAMAILGLLVVAASANAQVFRCEAGGRTVFSDRRCDADAVAVDPRPAAGDFDRAAAAARDAQTSRIRAGLEADEAERRAAREAAEASREAERGAQARRCSELRLRAQELASRAARIDDPKRARRERAKATQAADDLWWACRTLG</sequence>
<evidence type="ECO:0000313" key="4">
    <source>
        <dbReference type="Proteomes" id="UP000536534"/>
    </source>
</evidence>
<comment type="caution">
    <text evidence="3">The sequence shown here is derived from an EMBL/GenBank/DDBJ whole genome shotgun (WGS) entry which is preliminary data.</text>
</comment>
<dbReference type="EMBL" id="JAAYYV010000122">
    <property type="protein sequence ID" value="NLF53705.1"/>
    <property type="molecule type" value="Genomic_DNA"/>
</dbReference>
<reference evidence="3 4" key="1">
    <citation type="journal article" date="2020" name="Biotechnol. Biofuels">
        <title>New insights from the biogas microbiome by comprehensive genome-resolved metagenomics of nearly 1600 species originating from multiple anaerobic digesters.</title>
        <authorList>
            <person name="Campanaro S."/>
            <person name="Treu L."/>
            <person name="Rodriguez-R L.M."/>
            <person name="Kovalovszki A."/>
            <person name="Ziels R.M."/>
            <person name="Maus I."/>
            <person name="Zhu X."/>
            <person name="Kougias P.G."/>
            <person name="Basile A."/>
            <person name="Luo G."/>
            <person name="Schluter A."/>
            <person name="Konstantinidis K.T."/>
            <person name="Angelidaki I."/>
        </authorList>
    </citation>
    <scope>NUCLEOTIDE SEQUENCE [LARGE SCALE GENOMIC DNA]</scope>
    <source>
        <strain evidence="3">AS06rmzACSIP_256</strain>
    </source>
</reference>
<organism evidence="3 4">
    <name type="scientific">Thauera phenolivorans</name>
    <dbReference type="NCBI Taxonomy" id="1792543"/>
    <lineage>
        <taxon>Bacteria</taxon>
        <taxon>Pseudomonadati</taxon>
        <taxon>Pseudomonadota</taxon>
        <taxon>Betaproteobacteria</taxon>
        <taxon>Rhodocyclales</taxon>
        <taxon>Zoogloeaceae</taxon>
        <taxon>Thauera</taxon>
    </lineage>
</organism>
<feature type="compositionally biased region" description="Basic and acidic residues" evidence="1">
    <location>
        <begin position="82"/>
        <end position="104"/>
    </location>
</feature>
<feature type="chain" id="PRO_5031047162" evidence="2">
    <location>
        <begin position="25"/>
        <end position="151"/>
    </location>
</feature>
<dbReference type="Proteomes" id="UP000536534">
    <property type="component" value="Unassembled WGS sequence"/>
</dbReference>
<dbReference type="RefSeq" id="WP_068805956.1">
    <property type="nucleotide sequence ID" value="NZ_MBFM01000002.1"/>
</dbReference>